<dbReference type="GO" id="GO:0004061">
    <property type="term" value="F:arylformamidase activity"/>
    <property type="evidence" value="ECO:0007669"/>
    <property type="project" value="InterPro"/>
</dbReference>
<dbReference type="GeneID" id="63757310"/>
<dbReference type="EMBL" id="KV878582">
    <property type="protein sequence ID" value="OJJ63968.1"/>
    <property type="molecule type" value="Genomic_DNA"/>
</dbReference>
<dbReference type="VEuPathDB" id="FungiDB:ASPSYDRAFT_142400"/>
<proteinExistence type="inferred from homology"/>
<accession>A0A1L9TX79</accession>
<dbReference type="AlphaFoldDB" id="A0A1L9TX79"/>
<dbReference type="RefSeq" id="XP_040707774.1">
    <property type="nucleotide sequence ID" value="XM_040841237.1"/>
</dbReference>
<keyword evidence="3" id="KW-1185">Reference proteome</keyword>
<evidence type="ECO:0000256" key="1">
    <source>
        <dbReference type="ARBA" id="ARBA00007865"/>
    </source>
</evidence>
<dbReference type="GO" id="GO:0019441">
    <property type="term" value="P:L-tryptophan catabolic process to kynurenine"/>
    <property type="evidence" value="ECO:0007669"/>
    <property type="project" value="InterPro"/>
</dbReference>
<sequence length="329" mass="36479">MSLRLNQPLPSFDDLPLRPGDPPHSAWGLWKSPALGALNHLTDDAVLKATQEEIRTGERVTLNLPLDAIKPALLGRVDFEQKLINKAPRVINDDVISFNTQTSTQWDSFRHFAYQSEGKFYEGVTQADIHDTPNSTINGLDAWSEKAIAGRGILIDYASWISNQQGKGKEKDAYSALESSHGITVPEINAIFAETGITPRTGDILFLRTGYVAAYTALDEQGKEEMKAKAHAWPGLQQSEEMARWLWERQFAAVAGDNPGLECVPPVDLEWMLHPILLAGWGTPIGELFDLEALAETCKHRNRWSFFITSVPLNYRGAVASPPNAMAIF</sequence>
<evidence type="ECO:0000313" key="2">
    <source>
        <dbReference type="EMBL" id="OJJ63968.1"/>
    </source>
</evidence>
<dbReference type="SUPFAM" id="SSF102198">
    <property type="entry name" value="Putative cyclase"/>
    <property type="match status" value="1"/>
</dbReference>
<dbReference type="Gene3D" id="3.50.30.50">
    <property type="entry name" value="Putative cyclase"/>
    <property type="match status" value="1"/>
</dbReference>
<dbReference type="Pfam" id="PF04199">
    <property type="entry name" value="Cyclase"/>
    <property type="match status" value="1"/>
</dbReference>
<evidence type="ECO:0008006" key="4">
    <source>
        <dbReference type="Google" id="ProtNLM"/>
    </source>
</evidence>
<evidence type="ECO:0000313" key="3">
    <source>
        <dbReference type="Proteomes" id="UP000184356"/>
    </source>
</evidence>
<protein>
    <recommendedName>
        <fullName evidence="4">Cyclase</fullName>
    </recommendedName>
</protein>
<dbReference type="InterPro" id="IPR037175">
    <property type="entry name" value="KFase_sf"/>
</dbReference>
<gene>
    <name evidence="2" type="ORF">ASPSYDRAFT_142400</name>
</gene>
<organism evidence="2 3">
    <name type="scientific">Aspergillus sydowii CBS 593.65</name>
    <dbReference type="NCBI Taxonomy" id="1036612"/>
    <lineage>
        <taxon>Eukaryota</taxon>
        <taxon>Fungi</taxon>
        <taxon>Dikarya</taxon>
        <taxon>Ascomycota</taxon>
        <taxon>Pezizomycotina</taxon>
        <taxon>Eurotiomycetes</taxon>
        <taxon>Eurotiomycetidae</taxon>
        <taxon>Eurotiales</taxon>
        <taxon>Aspergillaceae</taxon>
        <taxon>Aspergillus</taxon>
        <taxon>Aspergillus subgen. Nidulantes</taxon>
    </lineage>
</organism>
<dbReference type="InterPro" id="IPR007325">
    <property type="entry name" value="KFase/CYL"/>
</dbReference>
<reference evidence="3" key="1">
    <citation type="journal article" date="2017" name="Genome Biol.">
        <title>Comparative genomics reveals high biological diversity and specific adaptations in the industrially and medically important fungal genus Aspergillus.</title>
        <authorList>
            <person name="de Vries R.P."/>
            <person name="Riley R."/>
            <person name="Wiebenga A."/>
            <person name="Aguilar-Osorio G."/>
            <person name="Amillis S."/>
            <person name="Uchima C.A."/>
            <person name="Anderluh G."/>
            <person name="Asadollahi M."/>
            <person name="Askin M."/>
            <person name="Barry K."/>
            <person name="Battaglia E."/>
            <person name="Bayram O."/>
            <person name="Benocci T."/>
            <person name="Braus-Stromeyer S.A."/>
            <person name="Caldana C."/>
            <person name="Canovas D."/>
            <person name="Cerqueira G.C."/>
            <person name="Chen F."/>
            <person name="Chen W."/>
            <person name="Choi C."/>
            <person name="Clum A."/>
            <person name="Dos Santos R.A."/>
            <person name="Damasio A.R."/>
            <person name="Diallinas G."/>
            <person name="Emri T."/>
            <person name="Fekete E."/>
            <person name="Flipphi M."/>
            <person name="Freyberg S."/>
            <person name="Gallo A."/>
            <person name="Gournas C."/>
            <person name="Habgood R."/>
            <person name="Hainaut M."/>
            <person name="Harispe M.L."/>
            <person name="Henrissat B."/>
            <person name="Hilden K.S."/>
            <person name="Hope R."/>
            <person name="Hossain A."/>
            <person name="Karabika E."/>
            <person name="Karaffa L."/>
            <person name="Karanyi Z."/>
            <person name="Krasevec N."/>
            <person name="Kuo A."/>
            <person name="Kusch H."/>
            <person name="LaButti K."/>
            <person name="Lagendijk E.L."/>
            <person name="Lapidus A."/>
            <person name="Levasseur A."/>
            <person name="Lindquist E."/>
            <person name="Lipzen A."/>
            <person name="Logrieco A.F."/>
            <person name="MacCabe A."/>
            <person name="Maekelae M.R."/>
            <person name="Malavazi I."/>
            <person name="Melin P."/>
            <person name="Meyer V."/>
            <person name="Mielnichuk N."/>
            <person name="Miskei M."/>
            <person name="Molnar A.P."/>
            <person name="Mule G."/>
            <person name="Ngan C.Y."/>
            <person name="Orejas M."/>
            <person name="Orosz E."/>
            <person name="Ouedraogo J.P."/>
            <person name="Overkamp K.M."/>
            <person name="Park H.-S."/>
            <person name="Perrone G."/>
            <person name="Piumi F."/>
            <person name="Punt P.J."/>
            <person name="Ram A.F."/>
            <person name="Ramon A."/>
            <person name="Rauscher S."/>
            <person name="Record E."/>
            <person name="Riano-Pachon D.M."/>
            <person name="Robert V."/>
            <person name="Roehrig J."/>
            <person name="Ruller R."/>
            <person name="Salamov A."/>
            <person name="Salih N.S."/>
            <person name="Samson R.A."/>
            <person name="Sandor E."/>
            <person name="Sanguinetti M."/>
            <person name="Schuetze T."/>
            <person name="Sepcic K."/>
            <person name="Shelest E."/>
            <person name="Sherlock G."/>
            <person name="Sophianopoulou V."/>
            <person name="Squina F.M."/>
            <person name="Sun H."/>
            <person name="Susca A."/>
            <person name="Todd R.B."/>
            <person name="Tsang A."/>
            <person name="Unkles S.E."/>
            <person name="van de Wiele N."/>
            <person name="van Rossen-Uffink D."/>
            <person name="Oliveira J.V."/>
            <person name="Vesth T.C."/>
            <person name="Visser J."/>
            <person name="Yu J.-H."/>
            <person name="Zhou M."/>
            <person name="Andersen M.R."/>
            <person name="Archer D.B."/>
            <person name="Baker S.E."/>
            <person name="Benoit I."/>
            <person name="Brakhage A.A."/>
            <person name="Braus G.H."/>
            <person name="Fischer R."/>
            <person name="Frisvad J.C."/>
            <person name="Goldman G.H."/>
            <person name="Houbraken J."/>
            <person name="Oakley B."/>
            <person name="Pocsi I."/>
            <person name="Scazzocchio C."/>
            <person name="Seiboth B."/>
            <person name="vanKuyk P.A."/>
            <person name="Wortman J."/>
            <person name="Dyer P.S."/>
            <person name="Grigoriev I.V."/>
        </authorList>
    </citation>
    <scope>NUCLEOTIDE SEQUENCE [LARGE SCALE GENOMIC DNA]</scope>
    <source>
        <strain evidence="3">CBS 593.65</strain>
    </source>
</reference>
<dbReference type="PANTHER" id="PTHR34861">
    <property type="match status" value="1"/>
</dbReference>
<dbReference type="PANTHER" id="PTHR34861:SF11">
    <property type="entry name" value="CYCLASE"/>
    <property type="match status" value="1"/>
</dbReference>
<dbReference type="STRING" id="1036612.A0A1L9TX79"/>
<name>A0A1L9TX79_9EURO</name>
<comment type="similarity">
    <text evidence="1">Belongs to the Cyclase 1 superfamily.</text>
</comment>
<dbReference type="Proteomes" id="UP000184356">
    <property type="component" value="Unassembled WGS sequence"/>
</dbReference>
<dbReference type="OrthoDB" id="5396at2759"/>